<dbReference type="Gene3D" id="3.40.50.2300">
    <property type="match status" value="2"/>
</dbReference>
<dbReference type="SUPFAM" id="SSF47413">
    <property type="entry name" value="lambda repressor-like DNA-binding domains"/>
    <property type="match status" value="1"/>
</dbReference>
<gene>
    <name evidence="5" type="ORF">BET01_10305</name>
</gene>
<dbReference type="GO" id="GO:0000976">
    <property type="term" value="F:transcription cis-regulatory region binding"/>
    <property type="evidence" value="ECO:0007669"/>
    <property type="project" value="TreeGrafter"/>
</dbReference>
<dbReference type="OrthoDB" id="9789891at2"/>
<dbReference type="AlphaFoldDB" id="A0A419STM4"/>
<dbReference type="SMART" id="SM00354">
    <property type="entry name" value="HTH_LACI"/>
    <property type="match status" value="1"/>
</dbReference>
<evidence type="ECO:0000256" key="2">
    <source>
        <dbReference type="ARBA" id="ARBA00023125"/>
    </source>
</evidence>
<protein>
    <submittedName>
        <fullName evidence="5">LacI family transcriptional regulator</fullName>
    </submittedName>
</protein>
<feature type="domain" description="HTH lacI-type" evidence="4">
    <location>
        <begin position="2"/>
        <end position="56"/>
    </location>
</feature>
<dbReference type="PANTHER" id="PTHR30146:SF109">
    <property type="entry name" value="HTH-TYPE TRANSCRIPTIONAL REGULATOR GALS"/>
    <property type="match status" value="1"/>
</dbReference>
<evidence type="ECO:0000256" key="1">
    <source>
        <dbReference type="ARBA" id="ARBA00023015"/>
    </source>
</evidence>
<evidence type="ECO:0000256" key="3">
    <source>
        <dbReference type="ARBA" id="ARBA00023163"/>
    </source>
</evidence>
<dbReference type="InterPro" id="IPR010982">
    <property type="entry name" value="Lambda_DNA-bd_dom_sf"/>
</dbReference>
<evidence type="ECO:0000259" key="4">
    <source>
        <dbReference type="PROSITE" id="PS50932"/>
    </source>
</evidence>
<dbReference type="PROSITE" id="PS50932">
    <property type="entry name" value="HTH_LACI_2"/>
    <property type="match status" value="1"/>
</dbReference>
<organism evidence="5 6">
    <name type="scientific">Lacrimispora algidixylanolytica</name>
    <dbReference type="NCBI Taxonomy" id="94868"/>
    <lineage>
        <taxon>Bacteria</taxon>
        <taxon>Bacillati</taxon>
        <taxon>Bacillota</taxon>
        <taxon>Clostridia</taxon>
        <taxon>Lachnospirales</taxon>
        <taxon>Lachnospiraceae</taxon>
        <taxon>Lacrimispora</taxon>
    </lineage>
</organism>
<dbReference type="InterPro" id="IPR000843">
    <property type="entry name" value="HTH_LacI"/>
</dbReference>
<sequence>MVSINDVAKKAGVAKSTVSKVLNNYSLVSEETRLKVEKVVEELGYVPNSVAVSLSKKEFNRVGLIVDIRHNSEFVEEINMQHLTGAFEKAKEYRIEVVTFFSSQFEEMSYQEVTNFLKSQRINCLIIYNLSIENKNIYKIIEKQEFFCVLVDSPITNARTSSVSIDHFQAQYDVAKKTFDENDYINNVLYIAGGAGGYITDRRLEAMKKLQGEYHFELIIKYGDFNEYKAREITQKYASKINVVVCASDLMAIGAVFALTEMDLFRPVCGFDGIRLMGYTQIEMNTVKQDFSRKSKQAFDELKKLLNGETGRHVLIPYEICKINYMDVIQK</sequence>
<dbReference type="Gene3D" id="1.10.260.40">
    <property type="entry name" value="lambda repressor-like DNA-binding domains"/>
    <property type="match status" value="1"/>
</dbReference>
<dbReference type="SUPFAM" id="SSF53822">
    <property type="entry name" value="Periplasmic binding protein-like I"/>
    <property type="match status" value="1"/>
</dbReference>
<dbReference type="Proteomes" id="UP000284277">
    <property type="component" value="Unassembled WGS sequence"/>
</dbReference>
<dbReference type="EMBL" id="MCIA01000034">
    <property type="protein sequence ID" value="RKD28600.1"/>
    <property type="molecule type" value="Genomic_DNA"/>
</dbReference>
<keyword evidence="1" id="KW-0805">Transcription regulation</keyword>
<name>A0A419STM4_9FIRM</name>
<evidence type="ECO:0000313" key="5">
    <source>
        <dbReference type="EMBL" id="RKD28600.1"/>
    </source>
</evidence>
<dbReference type="CDD" id="cd06267">
    <property type="entry name" value="PBP1_LacI_sugar_binding-like"/>
    <property type="match status" value="1"/>
</dbReference>
<evidence type="ECO:0000313" key="6">
    <source>
        <dbReference type="Proteomes" id="UP000284277"/>
    </source>
</evidence>
<keyword evidence="6" id="KW-1185">Reference proteome</keyword>
<reference evidence="5 6" key="1">
    <citation type="submission" date="2016-08" db="EMBL/GenBank/DDBJ databases">
        <title>A new outlook on sporulation: Clostridium algidixylanolyticum.</title>
        <authorList>
            <person name="Poppleton D.I."/>
            <person name="Gribaldo S."/>
        </authorList>
    </citation>
    <scope>NUCLEOTIDE SEQUENCE [LARGE SCALE GENOMIC DNA]</scope>
    <source>
        <strain evidence="5 6">SPL73</strain>
    </source>
</reference>
<dbReference type="Pfam" id="PF00356">
    <property type="entry name" value="LacI"/>
    <property type="match status" value="1"/>
</dbReference>
<accession>A0A419STM4</accession>
<dbReference type="PRINTS" id="PR00036">
    <property type="entry name" value="HTHLACI"/>
</dbReference>
<keyword evidence="2" id="KW-0238">DNA-binding</keyword>
<dbReference type="PANTHER" id="PTHR30146">
    <property type="entry name" value="LACI-RELATED TRANSCRIPTIONAL REPRESSOR"/>
    <property type="match status" value="1"/>
</dbReference>
<proteinExistence type="predicted"/>
<dbReference type="InterPro" id="IPR028082">
    <property type="entry name" value="Peripla_BP_I"/>
</dbReference>
<dbReference type="GO" id="GO:0003700">
    <property type="term" value="F:DNA-binding transcription factor activity"/>
    <property type="evidence" value="ECO:0007669"/>
    <property type="project" value="TreeGrafter"/>
</dbReference>
<keyword evidence="3" id="KW-0804">Transcription</keyword>
<comment type="caution">
    <text evidence="5">The sequence shown here is derived from an EMBL/GenBank/DDBJ whole genome shotgun (WGS) entry which is preliminary data.</text>
</comment>
<dbReference type="RefSeq" id="WP_120198562.1">
    <property type="nucleotide sequence ID" value="NZ_MCIA01000034.1"/>
</dbReference>
<dbReference type="CDD" id="cd01392">
    <property type="entry name" value="HTH_LacI"/>
    <property type="match status" value="1"/>
</dbReference>